<comment type="caution">
    <text evidence="1">The sequence shown here is derived from an EMBL/GenBank/DDBJ whole genome shotgun (WGS) entry which is preliminary data.</text>
</comment>
<sequence length="868" mass="95146">FFTKRRAVHTSSPCLIIFDWIYHLGLVINLTSFLPRGKGRMRAPSETAEKASDETVPVVLSREPKAACQNRPIFTYHDDLMTQDQEGHPVFMIDELEAKKELAGLEEDSSKRVRSAASRRMTTELPIVENENTSDPFDEMAILDAEVRDEGGERTITCRSILIGLVASIIGAATAEVFMFKPVHVHVDILFIQIICMLMGQFCASVPGPLWWNPGPLETKETVFSVIMAGSASAGVLGVELIAAQEVMFEKHMPAIVSVMTLLSSQLIGYGMAGLLRSILVYPSEIIYPGVLPVVALFQSMSSKSETTVKQMSFFKKTMAAISLYEIIPTYLAPALSAVSIWCLALPQVPAITNLFGGSLPAEGMGLMAFSADWTLVGSHSPLFVPLLAQMTDWVAYFGCIIIYSGAYTANWLNGGHLPFISYNLFDKHGHRYNLTAAVMKNGTGNAKVIEELGVPSFSTSFILARAFLCMAVSASITIGVYTSVVTLMEDRKQTKLHGKILKPCPHREITKNMRDIPTYGYAGILVGATALAFLSSHLADSGLAPEALATSLLISFVLCIASGYFYGTLGIPLFVQRESIAFDFFLLTYRKNADCDTLFLIDGLVTWIAVTQMLGFLYFNSGILFPGNAIGTMWFTMYGSTSVQQCVLMLKDFKLGTYMHIAPISVLIAQLIGTIAGGIVHVAVMLSIVTSQREVLLMPNGNGMFTGMVLSVMASQSTGWGLFSRAIYYPGKIYAFVPYSLLLGFFAPIPFIIYGKYYPNSILAKVNVSLFIASLSHGMFGANSGRFTAVIVGFVSQFFMRKYHFKWYKKYNYILCAALDGGTQMTVVALAFLLQGGAGFQIKVPTYFLNPKGTRDYCKLFTANTSH</sequence>
<name>A0ACC0DTJ1_9BASI</name>
<reference evidence="2" key="1">
    <citation type="journal article" date="2018" name="BMC Genomics">
        <title>Genomic insights into host adaptation between the wheat stripe rust pathogen (Puccinia striiformis f. sp. tritici) and the barley stripe rust pathogen (Puccinia striiformis f. sp. hordei).</title>
        <authorList>
            <person name="Xia C."/>
            <person name="Wang M."/>
            <person name="Yin C."/>
            <person name="Cornejo O.E."/>
            <person name="Hulbert S.H."/>
            <person name="Chen X."/>
        </authorList>
    </citation>
    <scope>NUCLEOTIDE SEQUENCE [LARGE SCALE GENOMIC DNA]</scope>
    <source>
        <strain evidence="2">93-210</strain>
    </source>
</reference>
<proteinExistence type="predicted"/>
<reference evidence="2" key="2">
    <citation type="journal article" date="2018" name="Mol. Plant Microbe Interact.">
        <title>Genome sequence resources for the wheat stripe rust pathogen (Puccinia striiformis f. sp. tritici) and the barley stripe rust pathogen (Puccinia striiformis f. sp. hordei).</title>
        <authorList>
            <person name="Xia C."/>
            <person name="Wang M."/>
            <person name="Yin C."/>
            <person name="Cornejo O.E."/>
            <person name="Hulbert S.H."/>
            <person name="Chen X."/>
        </authorList>
    </citation>
    <scope>NUCLEOTIDE SEQUENCE [LARGE SCALE GENOMIC DNA]</scope>
    <source>
        <strain evidence="2">93-210</strain>
    </source>
</reference>
<gene>
    <name evidence="1" type="ORF">MJO28_014304</name>
</gene>
<accession>A0ACC0DTJ1</accession>
<protein>
    <submittedName>
        <fullName evidence="1">Uncharacterized protein</fullName>
    </submittedName>
</protein>
<organism evidence="1 2">
    <name type="scientific">Puccinia striiformis f. sp. tritici</name>
    <dbReference type="NCBI Taxonomy" id="168172"/>
    <lineage>
        <taxon>Eukaryota</taxon>
        <taxon>Fungi</taxon>
        <taxon>Dikarya</taxon>
        <taxon>Basidiomycota</taxon>
        <taxon>Pucciniomycotina</taxon>
        <taxon>Pucciniomycetes</taxon>
        <taxon>Pucciniales</taxon>
        <taxon>Pucciniaceae</taxon>
        <taxon>Puccinia</taxon>
    </lineage>
</organism>
<dbReference type="Proteomes" id="UP001060170">
    <property type="component" value="Chromosome 15"/>
</dbReference>
<feature type="non-terminal residue" evidence="1">
    <location>
        <position position="1"/>
    </location>
</feature>
<reference evidence="1 2" key="3">
    <citation type="journal article" date="2022" name="Microbiol. Spectr.">
        <title>Folding features and dynamics of 3D genome architecture in plant fungal pathogens.</title>
        <authorList>
            <person name="Xia C."/>
        </authorList>
    </citation>
    <scope>NUCLEOTIDE SEQUENCE [LARGE SCALE GENOMIC DNA]</scope>
    <source>
        <strain evidence="1 2">93-210</strain>
    </source>
</reference>
<evidence type="ECO:0000313" key="1">
    <source>
        <dbReference type="EMBL" id="KAI7938725.1"/>
    </source>
</evidence>
<evidence type="ECO:0000313" key="2">
    <source>
        <dbReference type="Proteomes" id="UP001060170"/>
    </source>
</evidence>
<keyword evidence="2" id="KW-1185">Reference proteome</keyword>
<dbReference type="EMBL" id="CM045879">
    <property type="protein sequence ID" value="KAI7938725.1"/>
    <property type="molecule type" value="Genomic_DNA"/>
</dbReference>